<evidence type="ECO:0000256" key="1">
    <source>
        <dbReference type="ARBA" id="ARBA00006484"/>
    </source>
</evidence>
<feature type="region of interest" description="Disordered" evidence="3">
    <location>
        <begin position="1"/>
        <end position="22"/>
    </location>
</feature>
<evidence type="ECO:0000256" key="2">
    <source>
        <dbReference type="ARBA" id="ARBA00023002"/>
    </source>
</evidence>
<proteinExistence type="inferred from homology"/>
<comment type="similarity">
    <text evidence="1">Belongs to the short-chain dehydrogenases/reductases (SDR) family.</text>
</comment>
<sequence length="369" mass="39973">MAAAASSSTDGQNGGSAEPGWGKRWKIAASTTYLIGLGTVEVCQNVGEHVLDHIRRKPPNTSTTLQGKVCVVTGGNAGVGKGTAEQLAAQGAHVVIACRSAERAKDAVQELKAKAAAASKKGHTWGPVESMSLDLSSLRSVHHFADEYARRGLGVDVLVNNAGVMAPPDRIVTEDGLEAQFQVNYLSHWQLTRELLEQRQGARVRGKAVRPLRIVNLTSVVHQGGHIWFDDLQFEKKYWPFACYGQAKLAIVLSTKEIQRRYNREGVSAVSVHPGLVDTELARNFFTGVLPRPLQSCLRPVLNPVYTAFLRTPEQAVQDVMMAITSPEDAVGGKYIANGKVRAANPVADDPALAARLWEASEEIVQKRL</sequence>
<accession>A0A1Y1HMN4</accession>
<dbReference type="InterPro" id="IPR002347">
    <property type="entry name" value="SDR_fam"/>
</dbReference>
<dbReference type="OMA" id="YESTMAV"/>
<dbReference type="OrthoDB" id="191139at2759"/>
<dbReference type="InterPro" id="IPR036291">
    <property type="entry name" value="NAD(P)-bd_dom_sf"/>
</dbReference>
<keyword evidence="2" id="KW-0560">Oxidoreductase</keyword>
<gene>
    <name evidence="4" type="ORF">KFL_000400180</name>
</gene>
<dbReference type="CDD" id="cd05327">
    <property type="entry name" value="retinol-DH_like_SDR_c_like"/>
    <property type="match status" value="1"/>
</dbReference>
<dbReference type="Pfam" id="PF00106">
    <property type="entry name" value="adh_short"/>
    <property type="match status" value="1"/>
</dbReference>
<dbReference type="PANTHER" id="PTHR24320:SF286">
    <property type="entry name" value="NAD(P)-BINDING ROSSMANN-FOLD SUPERFAMILY PROTEIN"/>
    <property type="match status" value="1"/>
</dbReference>
<dbReference type="Gene3D" id="3.40.50.720">
    <property type="entry name" value="NAD(P)-binding Rossmann-like Domain"/>
    <property type="match status" value="1"/>
</dbReference>
<evidence type="ECO:0000256" key="3">
    <source>
        <dbReference type="SAM" id="MobiDB-lite"/>
    </source>
</evidence>
<dbReference type="Proteomes" id="UP000054558">
    <property type="component" value="Unassembled WGS sequence"/>
</dbReference>
<dbReference type="PANTHER" id="PTHR24320">
    <property type="entry name" value="RETINOL DEHYDROGENASE"/>
    <property type="match status" value="1"/>
</dbReference>
<protein>
    <submittedName>
        <fullName evidence="4">NAD(P)-binding Rossmann-fold superfamily protein</fullName>
    </submittedName>
</protein>
<evidence type="ECO:0000313" key="4">
    <source>
        <dbReference type="EMBL" id="GAQ79874.1"/>
    </source>
</evidence>
<keyword evidence="5" id="KW-1185">Reference proteome</keyword>
<dbReference type="AlphaFoldDB" id="A0A1Y1HMN4"/>
<reference evidence="4 5" key="1">
    <citation type="journal article" date="2014" name="Nat. Commun.">
        <title>Klebsormidium flaccidum genome reveals primary factors for plant terrestrial adaptation.</title>
        <authorList>
            <person name="Hori K."/>
            <person name="Maruyama F."/>
            <person name="Fujisawa T."/>
            <person name="Togashi T."/>
            <person name="Yamamoto N."/>
            <person name="Seo M."/>
            <person name="Sato S."/>
            <person name="Yamada T."/>
            <person name="Mori H."/>
            <person name="Tajima N."/>
            <person name="Moriyama T."/>
            <person name="Ikeuchi M."/>
            <person name="Watanabe M."/>
            <person name="Wada H."/>
            <person name="Kobayashi K."/>
            <person name="Saito M."/>
            <person name="Masuda T."/>
            <person name="Sasaki-Sekimoto Y."/>
            <person name="Mashiguchi K."/>
            <person name="Awai K."/>
            <person name="Shimojima M."/>
            <person name="Masuda S."/>
            <person name="Iwai M."/>
            <person name="Nobusawa T."/>
            <person name="Narise T."/>
            <person name="Kondo S."/>
            <person name="Saito H."/>
            <person name="Sato R."/>
            <person name="Murakawa M."/>
            <person name="Ihara Y."/>
            <person name="Oshima-Yamada Y."/>
            <person name="Ohtaka K."/>
            <person name="Satoh M."/>
            <person name="Sonobe K."/>
            <person name="Ishii M."/>
            <person name="Ohtani R."/>
            <person name="Kanamori-Sato M."/>
            <person name="Honoki R."/>
            <person name="Miyazaki D."/>
            <person name="Mochizuki H."/>
            <person name="Umetsu J."/>
            <person name="Higashi K."/>
            <person name="Shibata D."/>
            <person name="Kamiya Y."/>
            <person name="Sato N."/>
            <person name="Nakamura Y."/>
            <person name="Tabata S."/>
            <person name="Ida S."/>
            <person name="Kurokawa K."/>
            <person name="Ohta H."/>
        </authorList>
    </citation>
    <scope>NUCLEOTIDE SEQUENCE [LARGE SCALE GENOMIC DNA]</scope>
    <source>
        <strain evidence="4 5">NIES-2285</strain>
    </source>
</reference>
<feature type="compositionally biased region" description="Polar residues" evidence="3">
    <location>
        <begin position="1"/>
        <end position="11"/>
    </location>
</feature>
<dbReference type="SUPFAM" id="SSF51735">
    <property type="entry name" value="NAD(P)-binding Rossmann-fold domains"/>
    <property type="match status" value="1"/>
</dbReference>
<evidence type="ECO:0000313" key="5">
    <source>
        <dbReference type="Proteomes" id="UP000054558"/>
    </source>
</evidence>
<dbReference type="GO" id="GO:0016491">
    <property type="term" value="F:oxidoreductase activity"/>
    <property type="evidence" value="ECO:0007669"/>
    <property type="project" value="UniProtKB-KW"/>
</dbReference>
<dbReference type="STRING" id="105231.A0A1Y1HMN4"/>
<organism evidence="4 5">
    <name type="scientific">Klebsormidium nitens</name>
    <name type="common">Green alga</name>
    <name type="synonym">Ulothrix nitens</name>
    <dbReference type="NCBI Taxonomy" id="105231"/>
    <lineage>
        <taxon>Eukaryota</taxon>
        <taxon>Viridiplantae</taxon>
        <taxon>Streptophyta</taxon>
        <taxon>Klebsormidiophyceae</taxon>
        <taxon>Klebsormidiales</taxon>
        <taxon>Klebsormidiaceae</taxon>
        <taxon>Klebsormidium</taxon>
    </lineage>
</organism>
<dbReference type="PRINTS" id="PR00081">
    <property type="entry name" value="GDHRDH"/>
</dbReference>
<name>A0A1Y1HMN4_KLENI</name>
<dbReference type="EMBL" id="DF236989">
    <property type="protein sequence ID" value="GAQ79874.1"/>
    <property type="molecule type" value="Genomic_DNA"/>
</dbReference>